<feature type="compositionally biased region" description="Basic and acidic residues" evidence="1">
    <location>
        <begin position="26"/>
        <end position="36"/>
    </location>
</feature>
<feature type="compositionally biased region" description="Basic residues" evidence="1">
    <location>
        <begin position="120"/>
        <end position="139"/>
    </location>
</feature>
<evidence type="ECO:0000313" key="2">
    <source>
        <dbReference type="EMBL" id="AKH47097.1"/>
    </source>
</evidence>
<dbReference type="EMBL" id="KR029589">
    <property type="protein sequence ID" value="AKH47097.1"/>
    <property type="molecule type" value="Genomic_DNA"/>
</dbReference>
<feature type="compositionally biased region" description="Basic and acidic residues" evidence="1">
    <location>
        <begin position="62"/>
        <end position="81"/>
    </location>
</feature>
<accession>A0A0F7L6I7</accession>
<feature type="compositionally biased region" description="Basic and acidic residues" evidence="1">
    <location>
        <begin position="1"/>
        <end position="19"/>
    </location>
</feature>
<sequence>MTNPTERTRDHIPGTERTRYRPRPRAGPDGRRREGLQESAFQEHLCRPRQHLAGSTGASHGQRPERGSGSRHGERHGHLDHPPAPQVGPVHGVYRVVLARPRQRPAGCGVHPHLPAPVRPRGHGGRRDGRRRRRGSTAQ</sequence>
<evidence type="ECO:0000256" key="1">
    <source>
        <dbReference type="SAM" id="MobiDB-lite"/>
    </source>
</evidence>
<proteinExistence type="predicted"/>
<protein>
    <submittedName>
        <fullName evidence="2">ERF superfamily protein</fullName>
    </submittedName>
</protein>
<name>A0A0F7L6I7_9VIRU</name>
<reference evidence="2" key="2">
    <citation type="submission" date="2015-03" db="EMBL/GenBank/DDBJ databases">
        <authorList>
            <person name="Chow C.-E.T."/>
            <person name="Winget D.M."/>
            <person name="White R.A.III."/>
            <person name="Hallam S.J."/>
            <person name="Suttle C.A."/>
        </authorList>
    </citation>
    <scope>NUCLEOTIDE SEQUENCE</scope>
    <source>
        <strain evidence="2">Anoxic2_5</strain>
    </source>
</reference>
<organism evidence="2">
    <name type="scientific">uncultured marine virus</name>
    <dbReference type="NCBI Taxonomy" id="186617"/>
    <lineage>
        <taxon>Viruses</taxon>
        <taxon>environmental samples</taxon>
    </lineage>
</organism>
<reference evidence="2" key="1">
    <citation type="journal article" date="2015" name="Front. Microbiol.">
        <title>Combining genomic sequencing methods to explore viral diversity and reveal potential virus-host interactions.</title>
        <authorList>
            <person name="Chow C.E."/>
            <person name="Winget D.M."/>
            <person name="White R.A.III."/>
            <person name="Hallam S.J."/>
            <person name="Suttle C.A."/>
        </authorList>
    </citation>
    <scope>NUCLEOTIDE SEQUENCE</scope>
    <source>
        <strain evidence="2">Anoxic2_5</strain>
    </source>
</reference>
<feature type="region of interest" description="Disordered" evidence="1">
    <location>
        <begin position="1"/>
        <end position="89"/>
    </location>
</feature>
<feature type="region of interest" description="Disordered" evidence="1">
    <location>
        <begin position="104"/>
        <end position="139"/>
    </location>
</feature>